<keyword evidence="1" id="KW-0472">Membrane</keyword>
<feature type="transmembrane region" description="Helical" evidence="1">
    <location>
        <begin position="27"/>
        <end position="47"/>
    </location>
</feature>
<evidence type="ECO:0000256" key="1">
    <source>
        <dbReference type="SAM" id="Phobius"/>
    </source>
</evidence>
<organism evidence="2 3">
    <name type="scientific">Plectus sambesii</name>
    <dbReference type="NCBI Taxonomy" id="2011161"/>
    <lineage>
        <taxon>Eukaryota</taxon>
        <taxon>Metazoa</taxon>
        <taxon>Ecdysozoa</taxon>
        <taxon>Nematoda</taxon>
        <taxon>Chromadorea</taxon>
        <taxon>Plectida</taxon>
        <taxon>Plectina</taxon>
        <taxon>Plectoidea</taxon>
        <taxon>Plectidae</taxon>
        <taxon>Plectus</taxon>
    </lineage>
</organism>
<proteinExistence type="predicted"/>
<evidence type="ECO:0000313" key="2">
    <source>
        <dbReference type="Proteomes" id="UP000887566"/>
    </source>
</evidence>
<dbReference type="SUPFAM" id="SSF81321">
    <property type="entry name" value="Family A G protein-coupled receptor-like"/>
    <property type="match status" value="1"/>
</dbReference>
<keyword evidence="1" id="KW-0812">Transmembrane</keyword>
<dbReference type="Proteomes" id="UP000887566">
    <property type="component" value="Unplaced"/>
</dbReference>
<feature type="transmembrane region" description="Helical" evidence="1">
    <location>
        <begin position="113"/>
        <end position="136"/>
    </location>
</feature>
<keyword evidence="1" id="KW-1133">Transmembrane helix</keyword>
<keyword evidence="2" id="KW-1185">Reference proteome</keyword>
<dbReference type="WBParaSite" id="PSAMB.scaffold264size60257.g3939.t1">
    <property type="protein sequence ID" value="PSAMB.scaffold264size60257.g3939.t1"/>
    <property type="gene ID" value="PSAMB.scaffold264size60257.g3939"/>
</dbReference>
<evidence type="ECO:0000313" key="3">
    <source>
        <dbReference type="WBParaSite" id="PSAMB.scaffold264size60257.g3939.t1"/>
    </source>
</evidence>
<feature type="transmembrane region" description="Helical" evidence="1">
    <location>
        <begin position="67"/>
        <end position="87"/>
    </location>
</feature>
<protein>
    <submittedName>
        <fullName evidence="3">Serpentine receptor class gamma</fullName>
    </submittedName>
</protein>
<dbReference type="AlphaFoldDB" id="A0A914VYE4"/>
<sequence>MWIGYDGLPWLRAAVDFSEKSILQSNYYPIIWAIILLMNTTTVFKAVRNQKVDTGDSLSRVKETFQVALVTISQVFIPLLNTAVGYLPNNLYNWYTGNGWEITPSFLQAIYDISYVGIFLISLNPLSDAMIILLIMPPYRKALSKMVVSKLKKLISVMDDKNTRSAVVSIQPSNSSRFRPNGVSSGTRHI</sequence>
<name>A0A914VYE4_9BILA</name>
<reference evidence="3" key="1">
    <citation type="submission" date="2022-11" db="UniProtKB">
        <authorList>
            <consortium name="WormBaseParasite"/>
        </authorList>
    </citation>
    <scope>IDENTIFICATION</scope>
</reference>
<accession>A0A914VYE4</accession>